<reference evidence="2 3" key="1">
    <citation type="submission" date="2023-03" db="EMBL/GenBank/DDBJ databases">
        <title>Genome sequence of Microbacterium sp. KACC 23027.</title>
        <authorList>
            <person name="Kim S."/>
            <person name="Heo J."/>
            <person name="Kwon S.-W."/>
        </authorList>
    </citation>
    <scope>NUCLEOTIDE SEQUENCE [LARGE SCALE GENOMIC DNA]</scope>
    <source>
        <strain evidence="2 3">KACC 23027</strain>
    </source>
</reference>
<dbReference type="Proteomes" id="UP001214553">
    <property type="component" value="Chromosome"/>
</dbReference>
<evidence type="ECO:0000313" key="3">
    <source>
        <dbReference type="Proteomes" id="UP001214553"/>
    </source>
</evidence>
<name>A0ABY8C441_9MICO</name>
<dbReference type="EMBL" id="CP119108">
    <property type="protein sequence ID" value="WEG09960.1"/>
    <property type="molecule type" value="Genomic_DNA"/>
</dbReference>
<accession>A0ABY8C441</accession>
<protein>
    <recommendedName>
        <fullName evidence="4">DUF4386 family protein</fullName>
    </recommendedName>
</protein>
<sequence length="229" mass="23238">MNTHFDRVVATAALVAGPLSLVITTVWQWMLQPAGAQPTAVDAAEQFPTAWIVIGLLAVFGPLIWLAGLPAVVAPAAARGRLVTRIGALVTGLGLAAGIGHLAAYFSLYGAVAAASLPGDGVDAMVRAGDAEPIGNVLLLVFLVGYSLGPIVLTVGLRMGRVVGVWVPLAAVITAGANLLGGPIAGIVQLIALIALWAPVVVLVARGSATRRDTPTAVVHRNSDVGTRS</sequence>
<feature type="transmembrane region" description="Helical" evidence="1">
    <location>
        <begin position="50"/>
        <end position="74"/>
    </location>
</feature>
<feature type="transmembrane region" description="Helical" evidence="1">
    <location>
        <begin position="134"/>
        <end position="155"/>
    </location>
</feature>
<dbReference type="RefSeq" id="WP_275279311.1">
    <property type="nucleotide sequence ID" value="NZ_CP119108.1"/>
</dbReference>
<keyword evidence="1" id="KW-0812">Transmembrane</keyword>
<proteinExistence type="predicted"/>
<feature type="transmembrane region" description="Helical" evidence="1">
    <location>
        <begin position="187"/>
        <end position="205"/>
    </location>
</feature>
<evidence type="ECO:0000313" key="2">
    <source>
        <dbReference type="EMBL" id="WEG09960.1"/>
    </source>
</evidence>
<feature type="transmembrane region" description="Helical" evidence="1">
    <location>
        <begin position="12"/>
        <end position="30"/>
    </location>
</feature>
<evidence type="ECO:0008006" key="4">
    <source>
        <dbReference type="Google" id="ProtNLM"/>
    </source>
</evidence>
<keyword evidence="3" id="KW-1185">Reference proteome</keyword>
<organism evidence="2 3">
    <name type="scientific">Microbacterium horticulturae</name>
    <dbReference type="NCBI Taxonomy" id="3028316"/>
    <lineage>
        <taxon>Bacteria</taxon>
        <taxon>Bacillati</taxon>
        <taxon>Actinomycetota</taxon>
        <taxon>Actinomycetes</taxon>
        <taxon>Micrococcales</taxon>
        <taxon>Microbacteriaceae</taxon>
        <taxon>Microbacterium</taxon>
    </lineage>
</organism>
<feature type="transmembrane region" description="Helical" evidence="1">
    <location>
        <begin position="86"/>
        <end position="114"/>
    </location>
</feature>
<gene>
    <name evidence="2" type="ORF">PU630_05230</name>
</gene>
<feature type="transmembrane region" description="Helical" evidence="1">
    <location>
        <begin position="162"/>
        <end position="181"/>
    </location>
</feature>
<keyword evidence="1" id="KW-0472">Membrane</keyword>
<evidence type="ECO:0000256" key="1">
    <source>
        <dbReference type="SAM" id="Phobius"/>
    </source>
</evidence>
<keyword evidence="1" id="KW-1133">Transmembrane helix</keyword>